<dbReference type="CDD" id="cd00081">
    <property type="entry name" value="Hint"/>
    <property type="match status" value="1"/>
</dbReference>
<feature type="domain" description="Hint" evidence="1">
    <location>
        <begin position="596"/>
        <end position="690"/>
    </location>
</feature>
<dbReference type="InterPro" id="IPR003587">
    <property type="entry name" value="Hint_dom_N"/>
</dbReference>
<name>A0ABT6FJS3_9BACT</name>
<proteinExistence type="predicted"/>
<dbReference type="RefSeq" id="WP_277864077.1">
    <property type="nucleotide sequence ID" value="NZ_JARRAG010000002.1"/>
</dbReference>
<organism evidence="2 3">
    <name type="scientific">Paludisphaera mucosa</name>
    <dbReference type="NCBI Taxonomy" id="3030827"/>
    <lineage>
        <taxon>Bacteria</taxon>
        <taxon>Pseudomonadati</taxon>
        <taxon>Planctomycetota</taxon>
        <taxon>Planctomycetia</taxon>
        <taxon>Isosphaerales</taxon>
        <taxon>Isosphaeraceae</taxon>
        <taxon>Paludisphaera</taxon>
    </lineage>
</organism>
<dbReference type="Gene3D" id="2.170.16.10">
    <property type="entry name" value="Hedgehog/Intein (Hint) domain"/>
    <property type="match status" value="1"/>
</dbReference>
<dbReference type="InterPro" id="IPR016024">
    <property type="entry name" value="ARM-type_fold"/>
</dbReference>
<dbReference type="SUPFAM" id="SSF48371">
    <property type="entry name" value="ARM repeat"/>
    <property type="match status" value="1"/>
</dbReference>
<dbReference type="SMART" id="SM00306">
    <property type="entry name" value="HintN"/>
    <property type="match status" value="1"/>
</dbReference>
<dbReference type="Gene3D" id="1.25.40.10">
    <property type="entry name" value="Tetratricopeptide repeat domain"/>
    <property type="match status" value="1"/>
</dbReference>
<accession>A0ABT6FJS3</accession>
<sequence length="754" mass="81255">MIAAWLLAGALCAVGAWEDGSKPPEPDRAAYESAKASAGRDAEAQVRLALWCEARGMAAERTTHLMRAVLIDPENARARGLLGQVKHDGKWLRAEDVAKAVEQSPERQALQREYLDRRAKAGDDADDQYKLALWCEEKGLTQPMVAHLHRTLQLDPGREGAWRRLGFTRVKGRWVNPEIEAAFKAEREAQAKADRAWKPKLETFRTALGGKNRAKRAEALKALAAIEDPRAVPMLWQVFVKGGVEERQWAAADVLSRLDAPAASTALASLALFSPHAAVRSDAAALLQRRDPREFAAMLAAAIRDEVKYKVKPIDGPGSQGELLVEGEDANVRRIYRPLQSPTIQPGDQLGTDANGNVVANRPIATYEGPLLTAASAAALWSGRPVVGYLPPTDGMAGMDGLTGLPMVNSLGGPGFLWNPPDDLGAAAATLERAGVPASLSRTAVGRIAESNALWSSAQWAAAGAIMGGRPTPFVRPIIQESMQIPIQQMRAEAQASALVARQQLASDVAGIEAYNAPIREVNERAVAILKAVSGEDRGDDRRKWMNWVLDLQGYGQPFKGRTAPTDLVVEDVPIGFQPQAAPIPTSDVVGFRFFTSCFAAGTRVRTLQGERPIEEVQPGDQVLSQDTTSGRLAFKPVLEAVHNPPDWTYAIDLGKETVHPTGIHRFWKAGKGWVMARDVQPGDRLRTAGGVVEVVSAGREKLQPVFNLLLAGGDNYCVGTVGVIAHDHGLVEPVSKPFDGVPTTAELATASRP</sequence>
<dbReference type="EMBL" id="JARRAG010000002">
    <property type="protein sequence ID" value="MDG3007805.1"/>
    <property type="molecule type" value="Genomic_DNA"/>
</dbReference>
<protein>
    <submittedName>
        <fullName evidence="2">Polymorphic toxin-type HINT domain-containing protein</fullName>
    </submittedName>
</protein>
<comment type="caution">
    <text evidence="2">The sequence shown here is derived from an EMBL/GenBank/DDBJ whole genome shotgun (WGS) entry which is preliminary data.</text>
</comment>
<evidence type="ECO:0000259" key="1">
    <source>
        <dbReference type="SMART" id="SM00306"/>
    </source>
</evidence>
<dbReference type="Gene3D" id="1.25.10.10">
    <property type="entry name" value="Leucine-rich Repeat Variant"/>
    <property type="match status" value="1"/>
</dbReference>
<evidence type="ECO:0000313" key="3">
    <source>
        <dbReference type="Proteomes" id="UP001216907"/>
    </source>
</evidence>
<dbReference type="Proteomes" id="UP001216907">
    <property type="component" value="Unassembled WGS sequence"/>
</dbReference>
<evidence type="ECO:0000313" key="2">
    <source>
        <dbReference type="EMBL" id="MDG3007805.1"/>
    </source>
</evidence>
<reference evidence="2 3" key="1">
    <citation type="submission" date="2023-03" db="EMBL/GenBank/DDBJ databases">
        <title>Paludisphaera mucosa sp. nov. a novel planctomycete from northern fen.</title>
        <authorList>
            <person name="Ivanova A."/>
        </authorList>
    </citation>
    <scope>NUCLEOTIDE SEQUENCE [LARGE SCALE GENOMIC DNA]</scope>
    <source>
        <strain evidence="2 3">Pla2</strain>
    </source>
</reference>
<dbReference type="InterPro" id="IPR011990">
    <property type="entry name" value="TPR-like_helical_dom_sf"/>
</dbReference>
<dbReference type="Pfam" id="PF07591">
    <property type="entry name" value="PT-HINT"/>
    <property type="match status" value="1"/>
</dbReference>
<dbReference type="InterPro" id="IPR036844">
    <property type="entry name" value="Hint_dom_sf"/>
</dbReference>
<dbReference type="SUPFAM" id="SSF51294">
    <property type="entry name" value="Hedgehog/intein (Hint) domain"/>
    <property type="match status" value="1"/>
</dbReference>
<gene>
    <name evidence="2" type="ORF">PZE19_28920</name>
</gene>
<keyword evidence="3" id="KW-1185">Reference proteome</keyword>
<dbReference type="InterPro" id="IPR011989">
    <property type="entry name" value="ARM-like"/>
</dbReference>